<dbReference type="InterPro" id="IPR016286">
    <property type="entry name" value="FUC_metazoa-typ"/>
</dbReference>
<accession>I1ZJB7</accession>
<dbReference type="Gene3D" id="2.60.40.1180">
    <property type="entry name" value="Golgi alpha-mannosidase II"/>
    <property type="match status" value="1"/>
</dbReference>
<dbReference type="eggNOG" id="COG3669">
    <property type="taxonomic scope" value="Bacteria"/>
</dbReference>
<evidence type="ECO:0000256" key="5">
    <source>
        <dbReference type="ARBA" id="ARBA00022801"/>
    </source>
</evidence>
<dbReference type="EMBL" id="CP003122">
    <property type="protein sequence ID" value="AFJ25141.1"/>
    <property type="molecule type" value="Genomic_DNA"/>
</dbReference>
<gene>
    <name evidence="8" type="ORF">Spaf_0113</name>
</gene>
<dbReference type="Gene3D" id="3.20.20.80">
    <property type="entry name" value="Glycosidases"/>
    <property type="match status" value="1"/>
</dbReference>
<dbReference type="Pfam" id="PF01120">
    <property type="entry name" value="Alpha_L_fucos"/>
    <property type="match status" value="1"/>
</dbReference>
<dbReference type="AlphaFoldDB" id="I1ZJB7"/>
<evidence type="ECO:0000256" key="1">
    <source>
        <dbReference type="ARBA" id="ARBA00004071"/>
    </source>
</evidence>
<dbReference type="SMART" id="SM00812">
    <property type="entry name" value="Alpha_L_fucos"/>
    <property type="match status" value="1"/>
</dbReference>
<keyword evidence="6" id="KW-0326">Glycosidase</keyword>
<dbReference type="KEGG" id="scf:Spaf_0113"/>
<dbReference type="InterPro" id="IPR017853">
    <property type="entry name" value="GH"/>
</dbReference>
<evidence type="ECO:0000313" key="8">
    <source>
        <dbReference type="EMBL" id="AFJ25141.1"/>
    </source>
</evidence>
<keyword evidence="5" id="KW-0378">Hydrolase</keyword>
<organism evidence="8 9">
    <name type="scientific">Streptococcus parasanguinis FW213</name>
    <dbReference type="NCBI Taxonomy" id="1114965"/>
    <lineage>
        <taxon>Bacteria</taxon>
        <taxon>Bacillati</taxon>
        <taxon>Bacillota</taxon>
        <taxon>Bacilli</taxon>
        <taxon>Lactobacillales</taxon>
        <taxon>Streptococcaceae</taxon>
        <taxon>Streptococcus</taxon>
    </lineage>
</organism>
<dbReference type="SMR" id="I1ZJB7"/>
<sequence>MSTILNIPLVCLYKRGFLVTIEVVTRKEEKRMISLEEIDQVVQSGPFEPSWDSLSHQVCPDWYRDAKFGIFIHWGVYSVPAFGSEWYSRNMYIQGNPCYDYHREHFGDQASFGYKDLIPLFTADRFDPASWLDLFQKAGAQYLFPVAEHHDGFQMYASTLSPYNSLEMGPRRDVLGELREEAEKRGLHFCTSSHRAEHQFFFSHGQEFTSDIPQEVPRDSLYWPAEPEPKDHFDLTSKPYPSKEFLEDWLLRTCELVRDYQPELLYFDWWIQHESFRPYLMRFLAYYYNLAAQEDRKVAVCYKQDALPFGSGIVEMERGGYGETQAFPWQMDTAIARNSWCYTQDLAYKTSKELLQNLVDVVAKNGNLLLNIGPKADGTIPEQDQDILTEIGDWLVVNGEAIYQSRPWRVSSDGPTEAQEGSFSDGQAPLYTSQDFRYTMRDGFLYAIQLEPSGRTEELTLPSLAYDLKQPRILHARIQKLELLGESQPLSWSQDETGLHLQLPACSKKQPRVLRLSF</sequence>
<dbReference type="PANTHER" id="PTHR10030">
    <property type="entry name" value="ALPHA-L-FUCOSIDASE"/>
    <property type="match status" value="1"/>
</dbReference>
<dbReference type="STRING" id="1114965.Spaf_0113"/>
<dbReference type="InterPro" id="IPR000933">
    <property type="entry name" value="Glyco_hydro_29"/>
</dbReference>
<keyword evidence="4" id="KW-0732">Signal</keyword>
<dbReference type="PANTHER" id="PTHR10030:SF37">
    <property type="entry name" value="ALPHA-L-FUCOSIDASE-RELATED"/>
    <property type="match status" value="1"/>
</dbReference>
<evidence type="ECO:0000256" key="2">
    <source>
        <dbReference type="ARBA" id="ARBA00007951"/>
    </source>
</evidence>
<dbReference type="GO" id="GO:0016139">
    <property type="term" value="P:glycoside catabolic process"/>
    <property type="evidence" value="ECO:0007669"/>
    <property type="project" value="TreeGrafter"/>
</dbReference>
<comment type="function">
    <text evidence="1">Alpha-L-fucosidase is responsible for hydrolyzing the alpha-1,6-linked fucose joined to the reducing-end N-acetylglucosamine of the carbohydrate moieties of glycoproteins.</text>
</comment>
<dbReference type="Proteomes" id="UP000002865">
    <property type="component" value="Chromosome"/>
</dbReference>
<dbReference type="PaxDb" id="1114965-Spaf_0113"/>
<dbReference type="InterPro" id="IPR013780">
    <property type="entry name" value="Glyco_hydro_b"/>
</dbReference>
<evidence type="ECO:0000259" key="7">
    <source>
        <dbReference type="Pfam" id="PF01120"/>
    </source>
</evidence>
<dbReference type="PATRIC" id="fig|1114965.3.peg.111"/>
<dbReference type="SUPFAM" id="SSF51445">
    <property type="entry name" value="(Trans)glycosidases"/>
    <property type="match status" value="1"/>
</dbReference>
<feature type="domain" description="Glycoside hydrolase family 29 N-terminal" evidence="7">
    <location>
        <begin position="39"/>
        <end position="400"/>
    </location>
</feature>
<dbReference type="GO" id="GO:0006004">
    <property type="term" value="P:fucose metabolic process"/>
    <property type="evidence" value="ECO:0007669"/>
    <property type="project" value="InterPro"/>
</dbReference>
<dbReference type="PRINTS" id="PR00741">
    <property type="entry name" value="GLHYDRLASE29"/>
</dbReference>
<reference evidence="8 9" key="1">
    <citation type="journal article" date="2012" name="PLoS ONE">
        <title>Complete Genome and Transcriptomes of Streptococcus parasanguinis FW213: Phylogenic Relations and Potential Virulence Mechanisms.</title>
        <authorList>
            <person name="Geng J."/>
            <person name="Chiu C.H."/>
            <person name="Tang P."/>
            <person name="Chen Y."/>
            <person name="Shieh H.R."/>
            <person name="Hu S."/>
            <person name="Chen Y.Y."/>
        </authorList>
    </citation>
    <scope>NUCLEOTIDE SEQUENCE [LARGE SCALE GENOMIC DNA]</scope>
    <source>
        <strain evidence="8 9">FW213</strain>
    </source>
</reference>
<dbReference type="GO" id="GO:0004560">
    <property type="term" value="F:alpha-L-fucosidase activity"/>
    <property type="evidence" value="ECO:0007669"/>
    <property type="project" value="InterPro"/>
</dbReference>
<dbReference type="InterPro" id="IPR057739">
    <property type="entry name" value="Glyco_hydro_29_N"/>
</dbReference>
<dbReference type="HOGENOM" id="CLU_002934_6_1_9"/>
<comment type="similarity">
    <text evidence="2">Belongs to the glycosyl hydrolase 29 family.</text>
</comment>
<dbReference type="GO" id="GO:0005764">
    <property type="term" value="C:lysosome"/>
    <property type="evidence" value="ECO:0007669"/>
    <property type="project" value="TreeGrafter"/>
</dbReference>
<name>I1ZJB7_STRPA</name>
<dbReference type="PIRSF" id="PIRSF001092">
    <property type="entry name" value="Alpha-L-fucosidase"/>
    <property type="match status" value="1"/>
</dbReference>
<evidence type="ECO:0000256" key="6">
    <source>
        <dbReference type="ARBA" id="ARBA00023295"/>
    </source>
</evidence>
<proteinExistence type="inferred from homology"/>
<evidence type="ECO:0000256" key="3">
    <source>
        <dbReference type="ARBA" id="ARBA00012662"/>
    </source>
</evidence>
<dbReference type="EC" id="3.2.1.51" evidence="3"/>
<evidence type="ECO:0000313" key="9">
    <source>
        <dbReference type="Proteomes" id="UP000002865"/>
    </source>
</evidence>
<protein>
    <recommendedName>
        <fullName evidence="3">alpha-L-fucosidase</fullName>
        <ecNumber evidence="3">3.2.1.51</ecNumber>
    </recommendedName>
</protein>
<evidence type="ECO:0000256" key="4">
    <source>
        <dbReference type="ARBA" id="ARBA00022729"/>
    </source>
</evidence>